<dbReference type="RefSeq" id="WP_176613744.1">
    <property type="nucleotide sequence ID" value="NZ_JABXXR010000066.1"/>
</dbReference>
<dbReference type="Proteomes" id="UP000585665">
    <property type="component" value="Unassembled WGS sequence"/>
</dbReference>
<dbReference type="SUPFAM" id="SSF53474">
    <property type="entry name" value="alpha/beta-Hydrolases"/>
    <property type="match status" value="1"/>
</dbReference>
<feature type="domain" description="AB hydrolase-1" evidence="5">
    <location>
        <begin position="27"/>
        <end position="275"/>
    </location>
</feature>
<feature type="active site" description="Proton donor" evidence="4">
    <location>
        <position position="268"/>
    </location>
</feature>
<evidence type="ECO:0000313" key="6">
    <source>
        <dbReference type="EMBL" id="NVN40807.1"/>
    </source>
</evidence>
<protein>
    <submittedName>
        <fullName evidence="6">Proline iminopeptidase-family hydrolase</fullName>
    </submittedName>
</protein>
<dbReference type="PRINTS" id="PR00793">
    <property type="entry name" value="PROAMNOPTASE"/>
</dbReference>
<keyword evidence="2 3" id="KW-0378">Hydrolase</keyword>
<organism evidence="6 7">
    <name type="scientific">Ameyamaea chiangmaiensis</name>
    <dbReference type="NCBI Taxonomy" id="442969"/>
    <lineage>
        <taxon>Bacteria</taxon>
        <taxon>Pseudomonadati</taxon>
        <taxon>Pseudomonadota</taxon>
        <taxon>Alphaproteobacteria</taxon>
        <taxon>Acetobacterales</taxon>
        <taxon>Acetobacteraceae</taxon>
        <taxon>Ameyamaea</taxon>
    </lineage>
</organism>
<dbReference type="InterPro" id="IPR005945">
    <property type="entry name" value="Pro_imino_pep"/>
</dbReference>
<dbReference type="InterPro" id="IPR000073">
    <property type="entry name" value="AB_hydrolase_1"/>
</dbReference>
<name>A0A850P885_9PROT</name>
<gene>
    <name evidence="6" type="ORF">HUK82_09555</name>
</gene>
<dbReference type="PANTHER" id="PTHR43798">
    <property type="entry name" value="MONOACYLGLYCEROL LIPASE"/>
    <property type="match status" value="1"/>
</dbReference>
<accession>A0A850P885</accession>
<sequence length="299" mass="33882">MTDATQHTLSFRGHTRTLYSYGQGDRVVLLLNGGPGLPSLYLREPHRFLVEQGFRVVSYDQLDCGASDRPGDADNWTVTHYADELEAVLDWLSPVRPHVLGHSWGTFLAIETALRCPDRFRSLILADGAADIPHLVHELNTLRSHLGNETIAMMRYFEASDRLDHPAYQAAVTLLNYRHVCRLDDWPDALRTSLADWNMAVYRTMQGPNEFTFTGNYRHWSRLQDLPRLTMPTLVLCGRHDELTPACSTAMARQLPNARMFVFPCSSHMPFLEEPDSYADLLGSFLRSVEAGSFVSQEV</sequence>
<dbReference type="GO" id="GO:0016020">
    <property type="term" value="C:membrane"/>
    <property type="evidence" value="ECO:0007669"/>
    <property type="project" value="TreeGrafter"/>
</dbReference>
<dbReference type="PIRSF" id="PIRSF005539">
    <property type="entry name" value="Pept_S33_TRI_F1"/>
    <property type="match status" value="1"/>
</dbReference>
<evidence type="ECO:0000313" key="7">
    <source>
        <dbReference type="Proteomes" id="UP000585665"/>
    </source>
</evidence>
<evidence type="ECO:0000256" key="3">
    <source>
        <dbReference type="PIRNR" id="PIRNR005539"/>
    </source>
</evidence>
<comment type="similarity">
    <text evidence="1 3">Belongs to the peptidase S33 family.</text>
</comment>
<feature type="active site" evidence="4">
    <location>
        <position position="241"/>
    </location>
</feature>
<proteinExistence type="inferred from homology"/>
<dbReference type="GO" id="GO:0008233">
    <property type="term" value="F:peptidase activity"/>
    <property type="evidence" value="ECO:0007669"/>
    <property type="project" value="InterPro"/>
</dbReference>
<dbReference type="PANTHER" id="PTHR43798:SF31">
    <property type="entry name" value="AB HYDROLASE SUPERFAMILY PROTEIN YCLE"/>
    <property type="match status" value="1"/>
</dbReference>
<dbReference type="Gene3D" id="3.40.50.1820">
    <property type="entry name" value="alpha/beta hydrolase"/>
    <property type="match status" value="1"/>
</dbReference>
<dbReference type="InterPro" id="IPR029058">
    <property type="entry name" value="AB_hydrolase_fold"/>
</dbReference>
<feature type="active site" description="Nucleophile" evidence="4">
    <location>
        <position position="103"/>
    </location>
</feature>
<dbReference type="NCBIfam" id="TIGR01250">
    <property type="entry name" value="pro_imino_pep_2"/>
    <property type="match status" value="1"/>
</dbReference>
<dbReference type="InterPro" id="IPR002410">
    <property type="entry name" value="Peptidase_S33"/>
</dbReference>
<evidence type="ECO:0000256" key="4">
    <source>
        <dbReference type="PIRSR" id="PIRSR005539-1"/>
    </source>
</evidence>
<keyword evidence="7" id="KW-1185">Reference proteome</keyword>
<evidence type="ECO:0000259" key="5">
    <source>
        <dbReference type="Pfam" id="PF00561"/>
    </source>
</evidence>
<evidence type="ECO:0000256" key="2">
    <source>
        <dbReference type="ARBA" id="ARBA00022801"/>
    </source>
</evidence>
<dbReference type="Pfam" id="PF00561">
    <property type="entry name" value="Abhydrolase_1"/>
    <property type="match status" value="1"/>
</dbReference>
<dbReference type="GO" id="GO:0006508">
    <property type="term" value="P:proteolysis"/>
    <property type="evidence" value="ECO:0007669"/>
    <property type="project" value="InterPro"/>
</dbReference>
<comment type="caution">
    <text evidence="6">The sequence shown here is derived from an EMBL/GenBank/DDBJ whole genome shotgun (WGS) entry which is preliminary data.</text>
</comment>
<dbReference type="EMBL" id="JABXXR010000066">
    <property type="protein sequence ID" value="NVN40807.1"/>
    <property type="molecule type" value="Genomic_DNA"/>
</dbReference>
<evidence type="ECO:0000256" key="1">
    <source>
        <dbReference type="ARBA" id="ARBA00010088"/>
    </source>
</evidence>
<dbReference type="PRINTS" id="PR00111">
    <property type="entry name" value="ABHYDROLASE"/>
</dbReference>
<reference evidence="6 7" key="1">
    <citation type="submission" date="2020-06" db="EMBL/GenBank/DDBJ databases">
        <title>Description of novel acetic acid bacteria.</title>
        <authorList>
            <person name="Sombolestani A."/>
        </authorList>
    </citation>
    <scope>NUCLEOTIDE SEQUENCE [LARGE SCALE GENOMIC DNA]</scope>
    <source>
        <strain evidence="6 7">LMG 27010</strain>
    </source>
</reference>
<dbReference type="InterPro" id="IPR050266">
    <property type="entry name" value="AB_hydrolase_sf"/>
</dbReference>
<dbReference type="AlphaFoldDB" id="A0A850P885"/>